<evidence type="ECO:0000256" key="3">
    <source>
        <dbReference type="ARBA" id="ARBA00022448"/>
    </source>
</evidence>
<dbReference type="Proteomes" id="UP001500552">
    <property type="component" value="Unassembled WGS sequence"/>
</dbReference>
<feature type="transmembrane region" description="Helical" evidence="12">
    <location>
        <begin position="382"/>
        <end position="402"/>
    </location>
</feature>
<feature type="transmembrane region" description="Helical" evidence="12">
    <location>
        <begin position="128"/>
        <end position="150"/>
    </location>
</feature>
<comment type="similarity">
    <text evidence="2">Belongs to the monovalent cation:proton antiporter 1 (CPA1) transporter (TC 2.A.36) family.</text>
</comment>
<dbReference type="PANTHER" id="PTHR10110">
    <property type="entry name" value="SODIUM/HYDROGEN EXCHANGER"/>
    <property type="match status" value="1"/>
</dbReference>
<evidence type="ECO:0000256" key="7">
    <source>
        <dbReference type="ARBA" id="ARBA00022989"/>
    </source>
</evidence>
<feature type="transmembrane region" description="Helical" evidence="12">
    <location>
        <begin position="29"/>
        <end position="50"/>
    </location>
</feature>
<dbReference type="EMBL" id="BAABHC010000029">
    <property type="protein sequence ID" value="GAA4442144.1"/>
    <property type="molecule type" value="Genomic_DNA"/>
</dbReference>
<feature type="transmembrane region" description="Helical" evidence="12">
    <location>
        <begin position="317"/>
        <end position="336"/>
    </location>
</feature>
<feature type="transmembrane region" description="Helical" evidence="12">
    <location>
        <begin position="200"/>
        <end position="225"/>
    </location>
</feature>
<gene>
    <name evidence="14" type="ORF">GCM10023188_41500</name>
</gene>
<feature type="transmembrane region" description="Helical" evidence="12">
    <location>
        <begin position="237"/>
        <end position="268"/>
    </location>
</feature>
<keyword evidence="6 12" id="KW-0812">Transmembrane</keyword>
<keyword evidence="10 12" id="KW-0472">Membrane</keyword>
<feature type="transmembrane region" description="Helical" evidence="12">
    <location>
        <begin position="288"/>
        <end position="310"/>
    </location>
</feature>
<evidence type="ECO:0000256" key="8">
    <source>
        <dbReference type="ARBA" id="ARBA00023053"/>
    </source>
</evidence>
<keyword evidence="8" id="KW-0915">Sodium</keyword>
<feature type="domain" description="Cation/H+ exchanger transmembrane" evidence="13">
    <location>
        <begin position="13"/>
        <end position="407"/>
    </location>
</feature>
<keyword evidence="9" id="KW-0406">Ion transport</keyword>
<protein>
    <submittedName>
        <fullName evidence="14">Sodium:proton antiporter</fullName>
    </submittedName>
</protein>
<feature type="transmembrane region" description="Helical" evidence="12">
    <location>
        <begin position="70"/>
        <end position="87"/>
    </location>
</feature>
<dbReference type="RefSeq" id="WP_345161946.1">
    <property type="nucleotide sequence ID" value="NZ_BAABHC010000029.1"/>
</dbReference>
<sequence>MEFFHIFSVILVISAIFAYINQQYIRLPTAIALLLAGLLVSVLVQVAGAVSPAFEVLVEARLREIDFSEVLLEFMLSFLLFAGALHTDLERLAKSKWSIMVFATVGVAISTAVTGTAFYFLLQALGQPIDYIYCLLFGALISPTDPIAVLGILKKADIPKSLEVSITGESLFNDGVGVVVFISLFQIAQRGMANIEGSFIAELFVLEVGGGIGLGLLIGYIAFFFMRRIDHYQTEVLISLAVVTGGYSIAQLFHFSGPLAMVAAGLLIGNQGTKHAMSQQTADYLTKFWEMVDEVFNAVLFVLIGLELMLIPLRWEYALVGLVTTVIVLVVRYISLAIPSYTLQLHRTFTPGTLPIMTWGGLRGGISIALALSLTPEMHRDMIVAITYGVVLLSLVVQGLTIEPLIKRLSRDRVTV</sequence>
<evidence type="ECO:0000313" key="14">
    <source>
        <dbReference type="EMBL" id="GAA4442144.1"/>
    </source>
</evidence>
<evidence type="ECO:0000313" key="15">
    <source>
        <dbReference type="Proteomes" id="UP001500552"/>
    </source>
</evidence>
<keyword evidence="4" id="KW-0050">Antiport</keyword>
<dbReference type="InterPro" id="IPR006153">
    <property type="entry name" value="Cation/H_exchanger_TM"/>
</dbReference>
<evidence type="ECO:0000256" key="6">
    <source>
        <dbReference type="ARBA" id="ARBA00022692"/>
    </source>
</evidence>
<organism evidence="14 15">
    <name type="scientific">Pontibacter saemangeumensis</name>
    <dbReference type="NCBI Taxonomy" id="1084525"/>
    <lineage>
        <taxon>Bacteria</taxon>
        <taxon>Pseudomonadati</taxon>
        <taxon>Bacteroidota</taxon>
        <taxon>Cytophagia</taxon>
        <taxon>Cytophagales</taxon>
        <taxon>Hymenobacteraceae</taxon>
        <taxon>Pontibacter</taxon>
    </lineage>
</organism>
<dbReference type="InterPro" id="IPR038770">
    <property type="entry name" value="Na+/solute_symporter_sf"/>
</dbReference>
<evidence type="ECO:0000256" key="1">
    <source>
        <dbReference type="ARBA" id="ARBA00004651"/>
    </source>
</evidence>
<evidence type="ECO:0000256" key="4">
    <source>
        <dbReference type="ARBA" id="ARBA00022449"/>
    </source>
</evidence>
<evidence type="ECO:0000256" key="10">
    <source>
        <dbReference type="ARBA" id="ARBA00023136"/>
    </source>
</evidence>
<evidence type="ECO:0000256" key="12">
    <source>
        <dbReference type="SAM" id="Phobius"/>
    </source>
</evidence>
<evidence type="ECO:0000256" key="9">
    <source>
        <dbReference type="ARBA" id="ARBA00023065"/>
    </source>
</evidence>
<accession>A0ABP8M2S2</accession>
<dbReference type="Pfam" id="PF00999">
    <property type="entry name" value="Na_H_Exchanger"/>
    <property type="match status" value="1"/>
</dbReference>
<feature type="transmembrane region" description="Helical" evidence="12">
    <location>
        <begin position="99"/>
        <end position="122"/>
    </location>
</feature>
<feature type="transmembrane region" description="Helical" evidence="12">
    <location>
        <begin position="171"/>
        <end position="188"/>
    </location>
</feature>
<dbReference type="InterPro" id="IPR018422">
    <property type="entry name" value="Cation/H_exchanger_CPA1"/>
</dbReference>
<keyword evidence="3" id="KW-0813">Transport</keyword>
<feature type="transmembrane region" description="Helical" evidence="12">
    <location>
        <begin position="6"/>
        <end position="22"/>
    </location>
</feature>
<reference evidence="15" key="1">
    <citation type="journal article" date="2019" name="Int. J. Syst. Evol. Microbiol.">
        <title>The Global Catalogue of Microorganisms (GCM) 10K type strain sequencing project: providing services to taxonomists for standard genome sequencing and annotation.</title>
        <authorList>
            <consortium name="The Broad Institute Genomics Platform"/>
            <consortium name="The Broad Institute Genome Sequencing Center for Infectious Disease"/>
            <person name="Wu L."/>
            <person name="Ma J."/>
        </authorList>
    </citation>
    <scope>NUCLEOTIDE SEQUENCE [LARGE SCALE GENOMIC DNA]</scope>
    <source>
        <strain evidence="15">JCM 17926</strain>
    </source>
</reference>
<keyword evidence="15" id="KW-1185">Reference proteome</keyword>
<evidence type="ECO:0000259" key="13">
    <source>
        <dbReference type="Pfam" id="PF00999"/>
    </source>
</evidence>
<keyword evidence="7 12" id="KW-1133">Transmembrane helix</keyword>
<comment type="caution">
    <text evidence="14">The sequence shown here is derived from an EMBL/GenBank/DDBJ whole genome shotgun (WGS) entry which is preliminary data.</text>
</comment>
<evidence type="ECO:0000256" key="5">
    <source>
        <dbReference type="ARBA" id="ARBA00022475"/>
    </source>
</evidence>
<evidence type="ECO:0000256" key="2">
    <source>
        <dbReference type="ARBA" id="ARBA00007367"/>
    </source>
</evidence>
<comment type="subcellular location">
    <subcellularLocation>
        <location evidence="1">Cell membrane</location>
        <topology evidence="1">Multi-pass membrane protein</topology>
    </subcellularLocation>
</comment>
<dbReference type="Gene3D" id="1.20.1530.20">
    <property type="match status" value="1"/>
</dbReference>
<feature type="transmembrane region" description="Helical" evidence="12">
    <location>
        <begin position="356"/>
        <end position="375"/>
    </location>
</feature>
<keyword evidence="11" id="KW-0739">Sodium transport</keyword>
<keyword evidence="5" id="KW-1003">Cell membrane</keyword>
<evidence type="ECO:0000256" key="11">
    <source>
        <dbReference type="ARBA" id="ARBA00023201"/>
    </source>
</evidence>
<name>A0ABP8M2S2_9BACT</name>
<dbReference type="PANTHER" id="PTHR10110:SF195">
    <property type="entry name" value="NA(+)_H(+) ANTIPORTER NHAS2"/>
    <property type="match status" value="1"/>
</dbReference>
<proteinExistence type="inferred from homology"/>